<dbReference type="RefSeq" id="WP_205457727.1">
    <property type="nucleotide sequence ID" value="NZ_JAFHKK010000001.1"/>
</dbReference>
<name>A0ABS2WPY9_9BACT</name>
<protein>
    <submittedName>
        <fullName evidence="5">Argininosuccinate synthase</fullName>
    </submittedName>
</protein>
<accession>A0ABS2WPY9</accession>
<dbReference type="PANTHER" id="PTHR11933:SF6">
    <property type="entry name" value="THIL AANH DOMAIN-CONTAINING PROTEIN"/>
    <property type="match status" value="1"/>
</dbReference>
<reference evidence="5 6" key="3">
    <citation type="submission" date="2021-02" db="EMBL/GenBank/DDBJ databases">
        <authorList>
            <person name="Merkel A.Y."/>
        </authorList>
    </citation>
    <scope>NUCLEOTIDE SEQUENCE [LARGE SCALE GENOMIC DNA]</scope>
    <source>
        <strain evidence="5 6">T05b</strain>
    </source>
</reference>
<sequence length="326" mass="36066">MKALALFSGGLDSMLAMKLITDQGIEVIALHVNIGFGPGEAKHALMRQRAEQAGATLEVYDARQAYLDEVLFTPKHGYGKHFNPCIDCHGFMFRLARNLLPHYGAQFIITGEVVGQRPMSQRMKAIHTVTALAGDDEGLIVRPLCAKLMEETLPEKEGWIDRSRLLDISGRNRERQMALAKSYGLHDYEAPAGGCLLTHAHFASKIKDVVAHGEFALEDIVLLRHGRHLRLPEGAKLVIGRDEADNEALEKLSHSKYDFIDLGELIGPTALLEKHASATDCELALRLVLAYAKTSPEASYSLHFNQTFFTLSPLPSKAAAQKYLIR</sequence>
<reference evidence="6" key="2">
    <citation type="submission" date="2021-02" db="EMBL/GenBank/DDBJ databases">
        <title>Sulfurospirillum tamanensis sp. nov.</title>
        <authorList>
            <person name="Merkel A.Y."/>
        </authorList>
    </citation>
    <scope>NUCLEOTIDE SEQUENCE [LARGE SCALE GENOMIC DNA]</scope>
    <source>
        <strain evidence="6">T05b</strain>
    </source>
</reference>
<dbReference type="EMBL" id="JAFHKK010000001">
    <property type="protein sequence ID" value="MBN2963294.1"/>
    <property type="molecule type" value="Genomic_DNA"/>
</dbReference>
<gene>
    <name evidence="5" type="ORF">JWV37_00735</name>
</gene>
<dbReference type="Pfam" id="PF18297">
    <property type="entry name" value="NFACT-R_2"/>
    <property type="match status" value="1"/>
</dbReference>
<keyword evidence="2" id="KW-0067">ATP-binding</keyword>
<dbReference type="InterPro" id="IPR014729">
    <property type="entry name" value="Rossmann-like_a/b/a_fold"/>
</dbReference>
<dbReference type="Pfam" id="PF02568">
    <property type="entry name" value="ThiI"/>
    <property type="match status" value="1"/>
</dbReference>
<feature type="domain" description="Thil AANH" evidence="3">
    <location>
        <begin position="2"/>
        <end position="145"/>
    </location>
</feature>
<keyword evidence="1" id="KW-0547">Nucleotide-binding</keyword>
<evidence type="ECO:0000313" key="6">
    <source>
        <dbReference type="Proteomes" id="UP000703590"/>
    </source>
</evidence>
<dbReference type="Proteomes" id="UP000703590">
    <property type="component" value="Unassembled WGS sequence"/>
</dbReference>
<evidence type="ECO:0000259" key="4">
    <source>
        <dbReference type="Pfam" id="PF18297"/>
    </source>
</evidence>
<evidence type="ECO:0000256" key="2">
    <source>
        <dbReference type="ARBA" id="ARBA00022840"/>
    </source>
</evidence>
<comment type="caution">
    <text evidence="5">The sequence shown here is derived from an EMBL/GenBank/DDBJ whole genome shotgun (WGS) entry which is preliminary data.</text>
</comment>
<dbReference type="Gene3D" id="3.40.50.620">
    <property type="entry name" value="HUPs"/>
    <property type="match status" value="1"/>
</dbReference>
<evidence type="ECO:0000256" key="1">
    <source>
        <dbReference type="ARBA" id="ARBA00022741"/>
    </source>
</evidence>
<evidence type="ECO:0000313" key="5">
    <source>
        <dbReference type="EMBL" id="MBN2963294.1"/>
    </source>
</evidence>
<keyword evidence="6" id="KW-1185">Reference proteome</keyword>
<proteinExistence type="predicted"/>
<feature type="domain" description="NFACT protein RNA binding" evidence="4">
    <location>
        <begin position="226"/>
        <end position="306"/>
    </location>
</feature>
<dbReference type="InterPro" id="IPR020536">
    <property type="entry name" value="ThiI_AANH"/>
</dbReference>
<dbReference type="InterPro" id="IPR059101">
    <property type="entry name" value="NFACT-R_2"/>
</dbReference>
<dbReference type="SUPFAM" id="SSF52402">
    <property type="entry name" value="Adenine nucleotide alpha hydrolases-like"/>
    <property type="match status" value="1"/>
</dbReference>
<dbReference type="PANTHER" id="PTHR11933">
    <property type="entry name" value="TRNA 5-METHYLAMINOMETHYL-2-THIOURIDYLATE -METHYLTRANSFERASE"/>
    <property type="match status" value="1"/>
</dbReference>
<organism evidence="5 6">
    <name type="scientific">Sulfurospirillum tamanense</name>
    <dbReference type="NCBI Taxonomy" id="2813362"/>
    <lineage>
        <taxon>Bacteria</taxon>
        <taxon>Pseudomonadati</taxon>
        <taxon>Campylobacterota</taxon>
        <taxon>Epsilonproteobacteria</taxon>
        <taxon>Campylobacterales</taxon>
        <taxon>Sulfurospirillaceae</taxon>
        <taxon>Sulfurospirillum</taxon>
    </lineage>
</organism>
<evidence type="ECO:0000259" key="3">
    <source>
        <dbReference type="Pfam" id="PF02568"/>
    </source>
</evidence>
<reference evidence="5 6" key="1">
    <citation type="submission" date="2021-02" db="EMBL/GenBank/DDBJ databases">
        <title>Sulfurospirillum tamanensis sp. nov.</title>
        <authorList>
            <person name="Frolova A."/>
            <person name="Merkel A."/>
            <person name="Slobodkin A."/>
        </authorList>
    </citation>
    <scope>NUCLEOTIDE SEQUENCE [LARGE SCALE GENOMIC DNA]</scope>
    <source>
        <strain evidence="5 6">T05b</strain>
    </source>
</reference>